<accession>A0ABQ8HVP6</accession>
<dbReference type="Gene3D" id="3.40.395.10">
    <property type="entry name" value="Adenoviral Proteinase, Chain A"/>
    <property type="match status" value="1"/>
</dbReference>
<evidence type="ECO:0000259" key="5">
    <source>
        <dbReference type="PROSITE" id="PS50600"/>
    </source>
</evidence>
<dbReference type="EMBL" id="JAFEMO010000007">
    <property type="protein sequence ID" value="KAH7568446.1"/>
    <property type="molecule type" value="Genomic_DNA"/>
</dbReference>
<keyword evidence="3" id="KW-0378">Hydrolase</keyword>
<evidence type="ECO:0000256" key="2">
    <source>
        <dbReference type="ARBA" id="ARBA00022670"/>
    </source>
</evidence>
<reference evidence="6 7" key="1">
    <citation type="submission" date="2021-02" db="EMBL/GenBank/DDBJ databases">
        <title>Plant Genome Project.</title>
        <authorList>
            <person name="Zhang R.-G."/>
        </authorList>
    </citation>
    <scope>NUCLEOTIDE SEQUENCE [LARGE SCALE GENOMIC DNA]</scope>
    <source>
        <tissue evidence="6">Leaves</tissue>
    </source>
</reference>
<evidence type="ECO:0000256" key="1">
    <source>
        <dbReference type="ARBA" id="ARBA00005234"/>
    </source>
</evidence>
<dbReference type="SUPFAM" id="SSF54001">
    <property type="entry name" value="Cysteine proteinases"/>
    <property type="match status" value="1"/>
</dbReference>
<gene>
    <name evidence="6" type="ORF">JRO89_XS07G0299500</name>
</gene>
<keyword evidence="7" id="KW-1185">Reference proteome</keyword>
<dbReference type="Proteomes" id="UP000827721">
    <property type="component" value="Unassembled WGS sequence"/>
</dbReference>
<comment type="caution">
    <text evidence="6">The sequence shown here is derived from an EMBL/GenBank/DDBJ whole genome shotgun (WGS) entry which is preliminary data.</text>
</comment>
<name>A0ABQ8HVP6_9ROSI</name>
<keyword evidence="2" id="KW-0645">Protease</keyword>
<feature type="domain" description="Ubiquitin-like protease family profile" evidence="5">
    <location>
        <begin position="162"/>
        <end position="334"/>
    </location>
</feature>
<protein>
    <recommendedName>
        <fullName evidence="5">Ubiquitin-like protease family profile domain-containing protein</fullName>
    </recommendedName>
</protein>
<feature type="region of interest" description="Disordered" evidence="4">
    <location>
        <begin position="427"/>
        <end position="463"/>
    </location>
</feature>
<dbReference type="InterPro" id="IPR003653">
    <property type="entry name" value="Peptidase_C48_C"/>
</dbReference>
<sequence>MIDQSHEQYSSFQLISLEFELELILELIMLEQIVDDLLRRNDWSMFDVPKKERRIDWNTFDVPKKVSYDGLGDEEQKVKKVTTERRLAYLESTVQALVEQQNNTLGRHYDVSSSSLPPNDHMDYRISEAPDLYCQLAVGSKENIVAAKTILEYATPNDESLFQIKDTADHQVDWPEDLGVPEDCRIMIAMTELTVSCINAYIRILYKQLKDDGLLGQFAFINPASVSLAGGPDNAKRRDERAQAVSSFLQKATGTRFIFMPYNPGFHWILVVIDMETMTSYYLDSLRGFVNIDLKNIVKTQSNHVNEQWKIVQVLVQEDNVKCGYYVLRFMKDIVANIRLLTENFYGKETYTEAEIDEVRSMSRCVAFPPPGYVWNGATGEALLEAVKIWKEKAAADKKRKKKEKRKREREDGELEEGEIREERCCHKHKKRKQKERRKREREDGELEEGEIREERCSHKHKKSKKVGETRDCHMNKEYEYELSETSNLTEEHDQQMCDSLYDSSDNTENFKRKIVPTSVVKDLAARPHRELFGSSYADETAPAFSSNESHLQHIESQYRELFEKCTLPPFQNEQQPKVDDYQEWLFDWRLPRSDTTATSNAWNHDQHSRSSSLYPCAHYLPQADIHALSYALLF</sequence>
<evidence type="ECO:0000313" key="6">
    <source>
        <dbReference type="EMBL" id="KAH7568446.1"/>
    </source>
</evidence>
<feature type="compositionally biased region" description="Basic residues" evidence="4">
    <location>
        <begin position="427"/>
        <end position="440"/>
    </location>
</feature>
<dbReference type="PANTHER" id="PTHR34660:SF7">
    <property type="entry name" value="DNA LIGASE-LIKE PROTEIN"/>
    <property type="match status" value="1"/>
</dbReference>
<proteinExistence type="inferred from homology"/>
<evidence type="ECO:0000256" key="4">
    <source>
        <dbReference type="SAM" id="MobiDB-lite"/>
    </source>
</evidence>
<dbReference type="PROSITE" id="PS50600">
    <property type="entry name" value="ULP_PROTEASE"/>
    <property type="match status" value="1"/>
</dbReference>
<comment type="similarity">
    <text evidence="1">Belongs to the peptidase C48 family.</text>
</comment>
<dbReference type="InterPro" id="IPR038765">
    <property type="entry name" value="Papain-like_cys_pep_sf"/>
</dbReference>
<dbReference type="Pfam" id="PF02902">
    <property type="entry name" value="Peptidase_C48"/>
    <property type="match status" value="1"/>
</dbReference>
<dbReference type="PANTHER" id="PTHR34660">
    <property type="entry name" value="MYB-LIKE PROTEIN X"/>
    <property type="match status" value="1"/>
</dbReference>
<organism evidence="6 7">
    <name type="scientific">Xanthoceras sorbifolium</name>
    <dbReference type="NCBI Taxonomy" id="99658"/>
    <lineage>
        <taxon>Eukaryota</taxon>
        <taxon>Viridiplantae</taxon>
        <taxon>Streptophyta</taxon>
        <taxon>Embryophyta</taxon>
        <taxon>Tracheophyta</taxon>
        <taxon>Spermatophyta</taxon>
        <taxon>Magnoliopsida</taxon>
        <taxon>eudicotyledons</taxon>
        <taxon>Gunneridae</taxon>
        <taxon>Pentapetalae</taxon>
        <taxon>rosids</taxon>
        <taxon>malvids</taxon>
        <taxon>Sapindales</taxon>
        <taxon>Sapindaceae</taxon>
        <taxon>Xanthoceroideae</taxon>
        <taxon>Xanthoceras</taxon>
    </lineage>
</organism>
<evidence type="ECO:0000313" key="7">
    <source>
        <dbReference type="Proteomes" id="UP000827721"/>
    </source>
</evidence>
<evidence type="ECO:0000256" key="3">
    <source>
        <dbReference type="ARBA" id="ARBA00022801"/>
    </source>
</evidence>